<keyword evidence="3" id="KW-1185">Reference proteome</keyword>
<dbReference type="EMBL" id="JAAIUW010000006">
    <property type="protein sequence ID" value="KAF7827902.1"/>
    <property type="molecule type" value="Genomic_DNA"/>
</dbReference>
<protein>
    <submittedName>
        <fullName evidence="2">Uncharacterized protein</fullName>
    </submittedName>
</protein>
<evidence type="ECO:0000313" key="2">
    <source>
        <dbReference type="EMBL" id="KAF7827902.1"/>
    </source>
</evidence>
<proteinExistence type="predicted"/>
<evidence type="ECO:0000313" key="3">
    <source>
        <dbReference type="Proteomes" id="UP000634136"/>
    </source>
</evidence>
<accession>A0A834WLZ2</accession>
<reference evidence="2" key="1">
    <citation type="submission" date="2020-09" db="EMBL/GenBank/DDBJ databases">
        <title>Genome-Enabled Discovery of Anthraquinone Biosynthesis in Senna tora.</title>
        <authorList>
            <person name="Kang S.-H."/>
            <person name="Pandey R.P."/>
            <person name="Lee C.-M."/>
            <person name="Sim J.-S."/>
            <person name="Jeong J.-T."/>
            <person name="Choi B.-S."/>
            <person name="Jung M."/>
            <person name="Ginzburg D."/>
            <person name="Zhao K."/>
            <person name="Won S.Y."/>
            <person name="Oh T.-J."/>
            <person name="Yu Y."/>
            <person name="Kim N.-H."/>
            <person name="Lee O.R."/>
            <person name="Lee T.-H."/>
            <person name="Bashyal P."/>
            <person name="Kim T.-S."/>
            <person name="Lee W.-H."/>
            <person name="Kawkins C."/>
            <person name="Kim C.-K."/>
            <person name="Kim J.S."/>
            <person name="Ahn B.O."/>
            <person name="Rhee S.Y."/>
            <person name="Sohng J.K."/>
        </authorList>
    </citation>
    <scope>NUCLEOTIDE SEQUENCE</scope>
    <source>
        <tissue evidence="2">Leaf</tissue>
    </source>
</reference>
<dbReference type="AlphaFoldDB" id="A0A834WLZ2"/>
<evidence type="ECO:0000256" key="1">
    <source>
        <dbReference type="SAM" id="MobiDB-lite"/>
    </source>
</evidence>
<name>A0A834WLZ2_9FABA</name>
<dbReference type="Proteomes" id="UP000634136">
    <property type="component" value="Unassembled WGS sequence"/>
</dbReference>
<sequence length="28" mass="2972">MSVYGPSLSQSKAKLSGPETLFGSLNSW</sequence>
<comment type="caution">
    <text evidence="2">The sequence shown here is derived from an EMBL/GenBank/DDBJ whole genome shotgun (WGS) entry which is preliminary data.</text>
</comment>
<organism evidence="2 3">
    <name type="scientific">Senna tora</name>
    <dbReference type="NCBI Taxonomy" id="362788"/>
    <lineage>
        <taxon>Eukaryota</taxon>
        <taxon>Viridiplantae</taxon>
        <taxon>Streptophyta</taxon>
        <taxon>Embryophyta</taxon>
        <taxon>Tracheophyta</taxon>
        <taxon>Spermatophyta</taxon>
        <taxon>Magnoliopsida</taxon>
        <taxon>eudicotyledons</taxon>
        <taxon>Gunneridae</taxon>
        <taxon>Pentapetalae</taxon>
        <taxon>rosids</taxon>
        <taxon>fabids</taxon>
        <taxon>Fabales</taxon>
        <taxon>Fabaceae</taxon>
        <taxon>Caesalpinioideae</taxon>
        <taxon>Cassia clade</taxon>
        <taxon>Senna</taxon>
    </lineage>
</organism>
<gene>
    <name evidence="2" type="ORF">G2W53_019066</name>
</gene>
<feature type="region of interest" description="Disordered" evidence="1">
    <location>
        <begin position="1"/>
        <end position="28"/>
    </location>
</feature>